<evidence type="ECO:0000313" key="8">
    <source>
        <dbReference type="EMBL" id="QMU28242.1"/>
    </source>
</evidence>
<evidence type="ECO:0000256" key="5">
    <source>
        <dbReference type="SAM" id="MobiDB-lite"/>
    </source>
</evidence>
<dbReference type="PANTHER" id="PTHR23508:SF10">
    <property type="entry name" value="CARBOXYLIC ACID TRANSPORTER PROTEIN HOMOLOG"/>
    <property type="match status" value="1"/>
</dbReference>
<feature type="transmembrane region" description="Helical" evidence="6">
    <location>
        <begin position="288"/>
        <end position="304"/>
    </location>
</feature>
<dbReference type="Proteomes" id="UP000514509">
    <property type="component" value="Chromosome"/>
</dbReference>
<dbReference type="CDD" id="cd17316">
    <property type="entry name" value="MFS_SV2_like"/>
    <property type="match status" value="1"/>
</dbReference>
<gene>
    <name evidence="8" type="ORF">HUW48_09435</name>
</gene>
<evidence type="ECO:0000256" key="6">
    <source>
        <dbReference type="SAM" id="Phobius"/>
    </source>
</evidence>
<dbReference type="PROSITE" id="PS50850">
    <property type="entry name" value="MFS"/>
    <property type="match status" value="1"/>
</dbReference>
<dbReference type="GO" id="GO:0046943">
    <property type="term" value="F:carboxylic acid transmembrane transporter activity"/>
    <property type="evidence" value="ECO:0007669"/>
    <property type="project" value="TreeGrafter"/>
</dbReference>
<evidence type="ECO:0000256" key="3">
    <source>
        <dbReference type="ARBA" id="ARBA00022989"/>
    </source>
</evidence>
<dbReference type="EMBL" id="CP055153">
    <property type="protein sequence ID" value="QMU28242.1"/>
    <property type="molecule type" value="Genomic_DNA"/>
</dbReference>
<dbReference type="GO" id="GO:0005886">
    <property type="term" value="C:plasma membrane"/>
    <property type="evidence" value="ECO:0007669"/>
    <property type="project" value="TreeGrafter"/>
</dbReference>
<evidence type="ECO:0000259" key="7">
    <source>
        <dbReference type="PROSITE" id="PS50850"/>
    </source>
</evidence>
<feature type="compositionally biased region" description="Polar residues" evidence="5">
    <location>
        <begin position="413"/>
        <end position="431"/>
    </location>
</feature>
<keyword evidence="9" id="KW-1185">Reference proteome</keyword>
<reference evidence="8 9" key="1">
    <citation type="submission" date="2020-06" db="EMBL/GenBank/DDBJ databases">
        <authorList>
            <person name="Hwang Y.J."/>
        </authorList>
    </citation>
    <scope>NUCLEOTIDE SEQUENCE [LARGE SCALE GENOMIC DNA]</scope>
    <source>
        <strain evidence="8 9">KUDC8001</strain>
    </source>
</reference>
<feature type="transmembrane region" description="Helical" evidence="6">
    <location>
        <begin position="310"/>
        <end position="337"/>
    </location>
</feature>
<feature type="transmembrane region" description="Helical" evidence="6">
    <location>
        <begin position="82"/>
        <end position="101"/>
    </location>
</feature>
<feature type="transmembrane region" description="Helical" evidence="6">
    <location>
        <begin position="141"/>
        <end position="161"/>
    </location>
</feature>
<feature type="transmembrane region" description="Helical" evidence="6">
    <location>
        <begin position="12"/>
        <end position="35"/>
    </location>
</feature>
<dbReference type="InterPro" id="IPR011701">
    <property type="entry name" value="MFS"/>
</dbReference>
<dbReference type="SUPFAM" id="SSF103473">
    <property type="entry name" value="MFS general substrate transporter"/>
    <property type="match status" value="1"/>
</dbReference>
<proteinExistence type="predicted"/>
<evidence type="ECO:0000256" key="2">
    <source>
        <dbReference type="ARBA" id="ARBA00022692"/>
    </source>
</evidence>
<keyword evidence="4 6" id="KW-0472">Membrane</keyword>
<accession>A0A7L7L5Z6</accession>
<sequence>MAISPVLKQLLKIPVLVAALGYMVDMYDLFLFNIVRVPSLKELGLTDDDLFHKGLFILDMQMAGMLIGGILWGILGDKKGRLSVLFGSILLYSLANIANGFVTSYEQYLPLRFIAGIGLAGELGAGITLVAEILPKEIRGWGTTLVATVGVFGAILAYFVASTFDWRVSYFVGGGLGLLLLFMRVRVFESGVFLHLKNKHVKRGNFLMLFSNGTRFSKYLYSILIGTPIWFVSGVLIFFSPEFGAALGVTEPIVAGKAVMLAFAGQVAGDIVSGYLSQRFRSRKKGMFIFLLGSYSLMLVYLLAKTQSLTTFYFFCAALGFFNGYWTLFITIAAELFGTNLRATVATTVPNFVRASVIPISALFIYAKGHFGLTTGAALVGALIVGIALLALSRLEETFHKDLDYEEVDGQEPSLSPSSGFVQPTKVTEKS</sequence>
<keyword evidence="3 6" id="KW-1133">Transmembrane helix</keyword>
<feature type="transmembrane region" description="Helical" evidence="6">
    <location>
        <begin position="113"/>
        <end position="134"/>
    </location>
</feature>
<dbReference type="Pfam" id="PF07690">
    <property type="entry name" value="MFS_1"/>
    <property type="match status" value="1"/>
</dbReference>
<dbReference type="Gene3D" id="1.20.1250.20">
    <property type="entry name" value="MFS general substrate transporter like domains"/>
    <property type="match status" value="2"/>
</dbReference>
<evidence type="ECO:0000313" key="9">
    <source>
        <dbReference type="Proteomes" id="UP000514509"/>
    </source>
</evidence>
<feature type="region of interest" description="Disordered" evidence="5">
    <location>
        <begin position="408"/>
        <end position="431"/>
    </location>
</feature>
<dbReference type="InterPro" id="IPR020846">
    <property type="entry name" value="MFS_dom"/>
</dbReference>
<protein>
    <submittedName>
        <fullName evidence="8">MFS transporter</fullName>
    </submittedName>
</protein>
<keyword evidence="2 6" id="KW-0812">Transmembrane</keyword>
<feature type="transmembrane region" description="Helical" evidence="6">
    <location>
        <begin position="373"/>
        <end position="392"/>
    </location>
</feature>
<name>A0A7L7L5Z6_9BACT</name>
<dbReference type="PANTHER" id="PTHR23508">
    <property type="entry name" value="CARBOXYLIC ACID TRANSPORTER PROTEIN HOMOLOG"/>
    <property type="match status" value="1"/>
</dbReference>
<dbReference type="KEGG" id="add:HUW48_09435"/>
<feature type="transmembrane region" description="Helical" evidence="6">
    <location>
        <begin position="219"/>
        <end position="239"/>
    </location>
</feature>
<evidence type="ECO:0000256" key="4">
    <source>
        <dbReference type="ARBA" id="ARBA00023136"/>
    </source>
</evidence>
<dbReference type="InterPro" id="IPR036259">
    <property type="entry name" value="MFS_trans_sf"/>
</dbReference>
<feature type="domain" description="Major facilitator superfamily (MFS) profile" evidence="7">
    <location>
        <begin position="14"/>
        <end position="399"/>
    </location>
</feature>
<feature type="transmembrane region" description="Helical" evidence="6">
    <location>
        <begin position="55"/>
        <end position="75"/>
    </location>
</feature>
<dbReference type="AlphaFoldDB" id="A0A7L7L5Z6"/>
<reference evidence="8 9" key="2">
    <citation type="submission" date="2020-08" db="EMBL/GenBank/DDBJ databases">
        <title>Adhaeribacter dokdonensis sp. nov., isolated from the rhizosphere of Elymus tsukushiensis, a plant native to the Dokdo Islands, Republic of Korea.</title>
        <authorList>
            <person name="Ghim S.Y."/>
        </authorList>
    </citation>
    <scope>NUCLEOTIDE SEQUENCE [LARGE SCALE GENOMIC DNA]</scope>
    <source>
        <strain evidence="8 9">KUDC8001</strain>
    </source>
</reference>
<feature type="transmembrane region" description="Helical" evidence="6">
    <location>
        <begin position="167"/>
        <end position="187"/>
    </location>
</feature>
<evidence type="ECO:0000256" key="1">
    <source>
        <dbReference type="ARBA" id="ARBA00004141"/>
    </source>
</evidence>
<organism evidence="8 9">
    <name type="scientific">Adhaeribacter radiodurans</name>
    <dbReference type="NCBI Taxonomy" id="2745197"/>
    <lineage>
        <taxon>Bacteria</taxon>
        <taxon>Pseudomonadati</taxon>
        <taxon>Bacteroidota</taxon>
        <taxon>Cytophagia</taxon>
        <taxon>Cytophagales</taxon>
        <taxon>Hymenobacteraceae</taxon>
        <taxon>Adhaeribacter</taxon>
    </lineage>
</organism>
<comment type="subcellular location">
    <subcellularLocation>
        <location evidence="1">Membrane</location>
        <topology evidence="1">Multi-pass membrane protein</topology>
    </subcellularLocation>
</comment>
<dbReference type="RefSeq" id="WP_182415429.1">
    <property type="nucleotide sequence ID" value="NZ_CP055153.1"/>
</dbReference>